<dbReference type="PANTHER" id="PTHR13038:SF10">
    <property type="entry name" value="AUTOPHAGY-RELATED PROTEIN 9"/>
    <property type="match status" value="1"/>
</dbReference>
<dbReference type="Pfam" id="PF04109">
    <property type="entry name" value="ATG9"/>
    <property type="match status" value="1"/>
</dbReference>
<dbReference type="GO" id="GO:0006869">
    <property type="term" value="P:lipid transport"/>
    <property type="evidence" value="ECO:0007669"/>
    <property type="project" value="UniProtKB-KW"/>
</dbReference>
<dbReference type="GO" id="GO:0000422">
    <property type="term" value="P:autophagy of mitochondrion"/>
    <property type="evidence" value="ECO:0007669"/>
    <property type="project" value="TreeGrafter"/>
</dbReference>
<feature type="transmembrane region" description="Helical" evidence="10">
    <location>
        <begin position="274"/>
        <end position="292"/>
    </location>
</feature>
<dbReference type="InterPro" id="IPR007241">
    <property type="entry name" value="Autophagy-rel_prot_9"/>
</dbReference>
<dbReference type="AlphaFoldDB" id="A0AAW1SWR8"/>
<evidence type="ECO:0000256" key="1">
    <source>
        <dbReference type="ARBA" id="ARBA00004511"/>
    </source>
</evidence>
<protein>
    <recommendedName>
        <fullName evidence="3 10">Autophagy-related protein 9</fullName>
    </recommendedName>
</protein>
<proteinExistence type="inferred from homology"/>
<feature type="region of interest" description="Disordered" evidence="11">
    <location>
        <begin position="604"/>
        <end position="656"/>
    </location>
</feature>
<evidence type="ECO:0000256" key="8">
    <source>
        <dbReference type="ARBA" id="ARBA00023055"/>
    </source>
</evidence>
<dbReference type="GO" id="GO:0005776">
    <property type="term" value="C:autophagosome"/>
    <property type="evidence" value="ECO:0007669"/>
    <property type="project" value="TreeGrafter"/>
</dbReference>
<evidence type="ECO:0000256" key="10">
    <source>
        <dbReference type="RuleBase" id="RU364027"/>
    </source>
</evidence>
<organism evidence="12 13">
    <name type="scientific">Apatococcus fuscideae</name>
    <dbReference type="NCBI Taxonomy" id="2026836"/>
    <lineage>
        <taxon>Eukaryota</taxon>
        <taxon>Viridiplantae</taxon>
        <taxon>Chlorophyta</taxon>
        <taxon>core chlorophytes</taxon>
        <taxon>Trebouxiophyceae</taxon>
        <taxon>Chlorellales</taxon>
        <taxon>Chlorellaceae</taxon>
        <taxon>Apatococcus</taxon>
    </lineage>
</organism>
<dbReference type="GO" id="GO:0034727">
    <property type="term" value="P:piecemeal microautophagy of the nucleus"/>
    <property type="evidence" value="ECO:0007669"/>
    <property type="project" value="TreeGrafter"/>
</dbReference>
<keyword evidence="9 10" id="KW-0472">Membrane</keyword>
<feature type="transmembrane region" description="Helical" evidence="10">
    <location>
        <begin position="242"/>
        <end position="265"/>
    </location>
</feature>
<feature type="transmembrane region" description="Helical" evidence="10">
    <location>
        <begin position="157"/>
        <end position="177"/>
    </location>
</feature>
<dbReference type="EMBL" id="JALJOV010000830">
    <property type="protein sequence ID" value="KAK9861007.1"/>
    <property type="molecule type" value="Genomic_DNA"/>
</dbReference>
<evidence type="ECO:0000256" key="9">
    <source>
        <dbReference type="ARBA" id="ARBA00023136"/>
    </source>
</evidence>
<evidence type="ECO:0000256" key="7">
    <source>
        <dbReference type="ARBA" id="ARBA00023006"/>
    </source>
</evidence>
<dbReference type="GO" id="GO:0034497">
    <property type="term" value="P:protein localization to phagophore assembly site"/>
    <property type="evidence" value="ECO:0007669"/>
    <property type="project" value="TreeGrafter"/>
</dbReference>
<keyword evidence="4 10" id="KW-0813">Transport</keyword>
<evidence type="ECO:0000256" key="4">
    <source>
        <dbReference type="ARBA" id="ARBA00022448"/>
    </source>
</evidence>
<evidence type="ECO:0000256" key="11">
    <source>
        <dbReference type="SAM" id="MobiDB-lite"/>
    </source>
</evidence>
<dbReference type="GO" id="GO:0034045">
    <property type="term" value="C:phagophore assembly site membrane"/>
    <property type="evidence" value="ECO:0007669"/>
    <property type="project" value="UniProtKB-SubCell"/>
</dbReference>
<dbReference type="Proteomes" id="UP001485043">
    <property type="component" value="Unassembled WGS sequence"/>
</dbReference>
<keyword evidence="7 10" id="KW-0072">Autophagy</keyword>
<name>A0AAW1SWR8_9CHLO</name>
<comment type="similarity">
    <text evidence="2 10">Belongs to the ATG9 family.</text>
</comment>
<evidence type="ECO:0000313" key="12">
    <source>
        <dbReference type="EMBL" id="KAK9861007.1"/>
    </source>
</evidence>
<comment type="caution">
    <text evidence="10">Lacks conserved residue(s) required for the propagation of feature annotation.</text>
</comment>
<evidence type="ECO:0000256" key="6">
    <source>
        <dbReference type="ARBA" id="ARBA00022989"/>
    </source>
</evidence>
<accession>A0AAW1SWR8</accession>
<sequence>MEDPLCHLPAALLRLLAVQPDPCLRGAQDGLRHSPVHDHQARLSERQLQTVSWPNIARRLVEVQNTTRLSLVRDLTEHDVVSRIMRKENYLIGMLNRGVLALNVPIPGMRKSFMLTQTLEWNLQWCLFDCMFDERFRIRRDFLYSPVALQRRFRRMALCNLLVSPFLIVFLLIYFFMRNAERFYHQPSSIGARRWSPLAGWRLREFNELPHYIEHRLNASHKAAENYISQFPSPGLSAAAKLVSYVAGSFCALFIFLAFCDAVLLERPLYGQNLVWWTGILGVVLAISRAFIIERGSACEPELALLQVVAHTHWLPRHWRGRAHTQEVHDQFQSLFPFKVLLFLEEMASIVLTPFVLYFSLPKCAPAILDFVQNFTSHVEGVGDICSLAAFDFRHHGNSKYGSPFHCAKTKRSRQGKMEKSFLSFAATYSTWEPDAAAKQMLASLHMHCGPHLQGVPDQAPHILGSAAVGARLGHWNMTDAAATSLHGARQIGRGGTGQAVGGWGGLSLFRSAELPGQAGSGAAASASQALASTGILSVEDRLAAGHMQLQTFYEDRQRQALQSPCPPSPPQDDAESEGNLRSTAHDRFSGLLVDQPDVNPAEATAVSPAAEPHQQAQQMPSGQVSQPGSILGRPPSGSSAQGRQRDQCANEIQASGGWRTFTSSRRMRGLLQLHAV</sequence>
<comment type="function">
    <text evidence="10">Phospholipid scramblase involved in autophagy. Cycles between the preautophagosomal structure/phagophore assembly site (PAS) and the cytoplasmic vesicle pool and supplies membrane for the growing autophagosome. Lipid scramblase activity plays a key role in preautophagosomal structure/phagophore assembly by distributing the phospholipids that arrive through ATG2 from the cytoplasmic to the luminal leaflet of the bilayer, thereby driving autophagosomal membrane expansion.</text>
</comment>
<keyword evidence="8 10" id="KW-0445">Lipid transport</keyword>
<comment type="caution">
    <text evidence="12">The sequence shown here is derived from an EMBL/GenBank/DDBJ whole genome shotgun (WGS) entry which is preliminary data.</text>
</comment>
<evidence type="ECO:0000256" key="5">
    <source>
        <dbReference type="ARBA" id="ARBA00022692"/>
    </source>
</evidence>
<keyword evidence="13" id="KW-1185">Reference proteome</keyword>
<evidence type="ECO:0000313" key="13">
    <source>
        <dbReference type="Proteomes" id="UP001485043"/>
    </source>
</evidence>
<comment type="subcellular location">
    <subcellularLocation>
        <location evidence="1 10">Preautophagosomal structure membrane</location>
        <topology evidence="1 10">Multi-pass membrane protein</topology>
    </subcellularLocation>
</comment>
<feature type="compositionally biased region" description="Polar residues" evidence="11">
    <location>
        <begin position="615"/>
        <end position="629"/>
    </location>
</feature>
<gene>
    <name evidence="12" type="ORF">WJX84_004368</name>
</gene>
<dbReference type="PANTHER" id="PTHR13038">
    <property type="entry name" value="APG9 AUTOPHAGY 9"/>
    <property type="match status" value="1"/>
</dbReference>
<keyword evidence="6 10" id="KW-1133">Transmembrane helix</keyword>
<evidence type="ECO:0000256" key="3">
    <source>
        <dbReference type="ARBA" id="ARBA00018074"/>
    </source>
</evidence>
<feature type="region of interest" description="Disordered" evidence="11">
    <location>
        <begin position="557"/>
        <end position="580"/>
    </location>
</feature>
<reference evidence="12 13" key="1">
    <citation type="journal article" date="2024" name="Nat. Commun.">
        <title>Phylogenomics reveals the evolutionary origins of lichenization in chlorophyte algae.</title>
        <authorList>
            <person name="Puginier C."/>
            <person name="Libourel C."/>
            <person name="Otte J."/>
            <person name="Skaloud P."/>
            <person name="Haon M."/>
            <person name="Grisel S."/>
            <person name="Petersen M."/>
            <person name="Berrin J.G."/>
            <person name="Delaux P.M."/>
            <person name="Dal Grande F."/>
            <person name="Keller J."/>
        </authorList>
    </citation>
    <scope>NUCLEOTIDE SEQUENCE [LARGE SCALE GENOMIC DNA]</scope>
    <source>
        <strain evidence="12 13">SAG 2523</strain>
    </source>
</reference>
<evidence type="ECO:0000256" key="2">
    <source>
        <dbReference type="ARBA" id="ARBA00006185"/>
    </source>
</evidence>
<keyword evidence="5 10" id="KW-0812">Transmembrane</keyword>
<dbReference type="GO" id="GO:0061709">
    <property type="term" value="P:reticulophagy"/>
    <property type="evidence" value="ECO:0007669"/>
    <property type="project" value="TreeGrafter"/>
</dbReference>